<sequence length="124" mass="14230">MSKVVNFGRLAGQKQTSTIQANVIIIKLKVQISLRLREIHHSSNISILFDLSICILIFEVYKNERVGKDVYRNNYFNEQMKSLIISSLELVISRLATMMIGKHRRADDALITVARKVVLLPENF</sequence>
<proteinExistence type="predicted"/>
<gene>
    <name evidence="1" type="ORF">T4D_16229</name>
</gene>
<organism evidence="1 2">
    <name type="scientific">Trichinella pseudospiralis</name>
    <name type="common">Parasitic roundworm</name>
    <dbReference type="NCBI Taxonomy" id="6337"/>
    <lineage>
        <taxon>Eukaryota</taxon>
        <taxon>Metazoa</taxon>
        <taxon>Ecdysozoa</taxon>
        <taxon>Nematoda</taxon>
        <taxon>Enoplea</taxon>
        <taxon>Dorylaimia</taxon>
        <taxon>Trichinellida</taxon>
        <taxon>Trichinellidae</taxon>
        <taxon>Trichinella</taxon>
    </lineage>
</organism>
<name>A0A0V1FZD3_TRIPS</name>
<accession>A0A0V1FZD3</accession>
<dbReference type="AlphaFoldDB" id="A0A0V1FZD3"/>
<dbReference type="OrthoDB" id="10511483at2759"/>
<evidence type="ECO:0000313" key="1">
    <source>
        <dbReference type="EMBL" id="KRY91387.1"/>
    </source>
</evidence>
<dbReference type="EMBL" id="JYDT01000014">
    <property type="protein sequence ID" value="KRY91387.1"/>
    <property type="molecule type" value="Genomic_DNA"/>
</dbReference>
<protein>
    <submittedName>
        <fullName evidence="1">Uncharacterized protein</fullName>
    </submittedName>
</protein>
<dbReference type="Proteomes" id="UP000054995">
    <property type="component" value="Unassembled WGS sequence"/>
</dbReference>
<keyword evidence="2" id="KW-1185">Reference proteome</keyword>
<comment type="caution">
    <text evidence="1">The sequence shown here is derived from an EMBL/GenBank/DDBJ whole genome shotgun (WGS) entry which is preliminary data.</text>
</comment>
<reference evidence="1 2" key="1">
    <citation type="submission" date="2015-01" db="EMBL/GenBank/DDBJ databases">
        <title>Evolution of Trichinella species and genotypes.</title>
        <authorList>
            <person name="Korhonen P.K."/>
            <person name="Edoardo P."/>
            <person name="Giuseppe L.R."/>
            <person name="Gasser R.B."/>
        </authorList>
    </citation>
    <scope>NUCLEOTIDE SEQUENCE [LARGE SCALE GENOMIC DNA]</scope>
    <source>
        <strain evidence="1">ISS470</strain>
    </source>
</reference>
<evidence type="ECO:0000313" key="2">
    <source>
        <dbReference type="Proteomes" id="UP000054995"/>
    </source>
</evidence>